<gene>
    <name evidence="1" type="ORF">IAB98_13120</name>
</gene>
<reference evidence="1" key="1">
    <citation type="submission" date="2020-10" db="EMBL/GenBank/DDBJ databases">
        <authorList>
            <person name="Gilroy R."/>
        </authorList>
    </citation>
    <scope>NUCLEOTIDE SEQUENCE</scope>
    <source>
        <strain evidence="1">ChiSxjej1B13-7041</strain>
    </source>
</reference>
<dbReference type="EMBL" id="DVHU01000116">
    <property type="protein sequence ID" value="HIR94348.1"/>
    <property type="molecule type" value="Genomic_DNA"/>
</dbReference>
<organism evidence="1 2">
    <name type="scientific">Candidatus Egerieimonas intestinavium</name>
    <dbReference type="NCBI Taxonomy" id="2840777"/>
    <lineage>
        <taxon>Bacteria</taxon>
        <taxon>Bacillati</taxon>
        <taxon>Bacillota</taxon>
        <taxon>Clostridia</taxon>
        <taxon>Lachnospirales</taxon>
        <taxon>Lachnospiraceae</taxon>
        <taxon>Lachnospiraceae incertae sedis</taxon>
        <taxon>Candidatus Egerieimonas</taxon>
    </lineage>
</organism>
<evidence type="ECO:0000313" key="2">
    <source>
        <dbReference type="Proteomes" id="UP000886841"/>
    </source>
</evidence>
<name>A0A9D1JGV2_9FIRM</name>
<protein>
    <submittedName>
        <fullName evidence="1">Uncharacterized protein</fullName>
    </submittedName>
</protein>
<evidence type="ECO:0000313" key="1">
    <source>
        <dbReference type="EMBL" id="HIR94348.1"/>
    </source>
</evidence>
<comment type="caution">
    <text evidence="1">The sequence shown here is derived from an EMBL/GenBank/DDBJ whole genome shotgun (WGS) entry which is preliminary data.</text>
</comment>
<reference evidence="1" key="2">
    <citation type="journal article" date="2021" name="PeerJ">
        <title>Extensive microbial diversity within the chicken gut microbiome revealed by metagenomics and culture.</title>
        <authorList>
            <person name="Gilroy R."/>
            <person name="Ravi A."/>
            <person name="Getino M."/>
            <person name="Pursley I."/>
            <person name="Horton D.L."/>
            <person name="Alikhan N.F."/>
            <person name="Baker D."/>
            <person name="Gharbi K."/>
            <person name="Hall N."/>
            <person name="Watson M."/>
            <person name="Adriaenssens E.M."/>
            <person name="Foster-Nyarko E."/>
            <person name="Jarju S."/>
            <person name="Secka A."/>
            <person name="Antonio M."/>
            <person name="Oren A."/>
            <person name="Chaudhuri R.R."/>
            <person name="La Ragione R."/>
            <person name="Hildebrand F."/>
            <person name="Pallen M.J."/>
        </authorList>
    </citation>
    <scope>NUCLEOTIDE SEQUENCE</scope>
    <source>
        <strain evidence="1">ChiSxjej1B13-7041</strain>
    </source>
</reference>
<accession>A0A9D1JGV2</accession>
<dbReference type="Proteomes" id="UP000886841">
    <property type="component" value="Unassembled WGS sequence"/>
</dbReference>
<dbReference type="AlphaFoldDB" id="A0A9D1JGV2"/>
<proteinExistence type="predicted"/>
<sequence>MKRAENTESIQDMLLKITHLYYRSMFSELKADEVHPKQLGVIELLNRQEGIIKADAEADYS</sequence>